<dbReference type="PANTHER" id="PTHR30204:SF93">
    <property type="entry name" value="HTH MERR-TYPE DOMAIN-CONTAINING PROTEIN"/>
    <property type="match status" value="1"/>
</dbReference>
<dbReference type="PANTHER" id="PTHR30204">
    <property type="entry name" value="REDOX-CYCLING DRUG-SENSING TRANSCRIPTIONAL ACTIVATOR SOXR"/>
    <property type="match status" value="1"/>
</dbReference>
<keyword evidence="4" id="KW-1185">Reference proteome</keyword>
<dbReference type="PRINTS" id="PR00040">
    <property type="entry name" value="HTHMERR"/>
</dbReference>
<dbReference type="InterPro" id="IPR009061">
    <property type="entry name" value="DNA-bd_dom_put_sf"/>
</dbReference>
<dbReference type="EMBL" id="JBHLZU010000002">
    <property type="protein sequence ID" value="MFB9902644.1"/>
    <property type="molecule type" value="Genomic_DNA"/>
</dbReference>
<evidence type="ECO:0000313" key="4">
    <source>
        <dbReference type="Proteomes" id="UP001589693"/>
    </source>
</evidence>
<evidence type="ECO:0000256" key="1">
    <source>
        <dbReference type="ARBA" id="ARBA00023125"/>
    </source>
</evidence>
<organism evidence="3 4">
    <name type="scientific">Allokutzneria oryzae</name>
    <dbReference type="NCBI Taxonomy" id="1378989"/>
    <lineage>
        <taxon>Bacteria</taxon>
        <taxon>Bacillati</taxon>
        <taxon>Actinomycetota</taxon>
        <taxon>Actinomycetes</taxon>
        <taxon>Pseudonocardiales</taxon>
        <taxon>Pseudonocardiaceae</taxon>
        <taxon>Allokutzneria</taxon>
    </lineage>
</organism>
<evidence type="ECO:0000259" key="2">
    <source>
        <dbReference type="PROSITE" id="PS50937"/>
    </source>
</evidence>
<evidence type="ECO:0000313" key="3">
    <source>
        <dbReference type="EMBL" id="MFB9902644.1"/>
    </source>
</evidence>
<dbReference type="Pfam" id="PF13411">
    <property type="entry name" value="MerR_1"/>
    <property type="match status" value="1"/>
</dbReference>
<feature type="domain" description="HTH merR-type" evidence="2">
    <location>
        <begin position="8"/>
        <end position="76"/>
    </location>
</feature>
<dbReference type="Proteomes" id="UP001589693">
    <property type="component" value="Unassembled WGS sequence"/>
</dbReference>
<dbReference type="InterPro" id="IPR000551">
    <property type="entry name" value="MerR-type_HTH_dom"/>
</dbReference>
<dbReference type="Gene3D" id="1.10.1660.10">
    <property type="match status" value="1"/>
</dbReference>
<gene>
    <name evidence="3" type="ORF">ACFFQA_01700</name>
</gene>
<proteinExistence type="predicted"/>
<comment type="caution">
    <text evidence="3">The sequence shown here is derived from an EMBL/GenBank/DDBJ whole genome shotgun (WGS) entry which is preliminary data.</text>
</comment>
<protein>
    <submittedName>
        <fullName evidence="3">MerR family transcriptional regulator</fullName>
    </submittedName>
</protein>
<dbReference type="InterPro" id="IPR047057">
    <property type="entry name" value="MerR_fam"/>
</dbReference>
<keyword evidence="1" id="KW-0238">DNA-binding</keyword>
<name>A0ABV5ZRE1_9PSEU</name>
<dbReference type="SUPFAM" id="SSF46955">
    <property type="entry name" value="Putative DNA-binding domain"/>
    <property type="match status" value="1"/>
</dbReference>
<dbReference type="PROSITE" id="PS50937">
    <property type="entry name" value="HTH_MERR_2"/>
    <property type="match status" value="1"/>
</dbReference>
<dbReference type="RefSeq" id="WP_377849720.1">
    <property type="nucleotide sequence ID" value="NZ_JBHLZU010000002.1"/>
</dbReference>
<reference evidence="3 4" key="1">
    <citation type="submission" date="2024-09" db="EMBL/GenBank/DDBJ databases">
        <authorList>
            <person name="Sun Q."/>
            <person name="Mori K."/>
        </authorList>
    </citation>
    <scope>NUCLEOTIDE SEQUENCE [LARGE SCALE GENOMIC DNA]</scope>
    <source>
        <strain evidence="3 4">TBRC 7907</strain>
    </source>
</reference>
<accession>A0ABV5ZRE1</accession>
<sequence>MTQAAEAEYTVDELAARAGVTVRTVRFYAGRSLLPPPRLRGRVGLYGAVHLARLELIRELQALGFTLAAVERHLQRIPEDASVEELALQRALLTPWVAEIREEVEPHELSRRAGRQLDERTIEQLISLGVLERTGGTGFALLNPTLLTNGLEIIDLGMPPEMLAAAKKIVERHVVAMAAELQELFADNVLRPYVEQGRPAEERERVRQIMDKLKPVTIQALVSGFERAVNHTLRRKVSGADSSAAPVERRT</sequence>
<dbReference type="SMART" id="SM00422">
    <property type="entry name" value="HTH_MERR"/>
    <property type="match status" value="1"/>
</dbReference>